<protein>
    <submittedName>
        <fullName evidence="1">Uncharacterized protein</fullName>
    </submittedName>
</protein>
<proteinExistence type="predicted"/>
<dbReference type="OrthoDB" id="531614at2"/>
<name>A0A371JQY0_9FLAO</name>
<dbReference type="Proteomes" id="UP000261828">
    <property type="component" value="Unassembled WGS sequence"/>
</dbReference>
<reference evidence="1 2" key="1">
    <citation type="submission" date="2018-08" db="EMBL/GenBank/DDBJ databases">
        <title>Muricauda nanhaiensis sp. nov., isolated from seawater of the South China Sea.</title>
        <authorList>
            <person name="Dang Y."/>
        </authorList>
    </citation>
    <scope>NUCLEOTIDE SEQUENCE [LARGE SCALE GENOMIC DNA]</scope>
    <source>
        <strain evidence="1 2">SM1704</strain>
    </source>
</reference>
<organism evidence="1 2">
    <name type="scientific">Flagellimonas nanhaiensis</name>
    <dbReference type="NCBI Taxonomy" id="2292706"/>
    <lineage>
        <taxon>Bacteria</taxon>
        <taxon>Pseudomonadati</taxon>
        <taxon>Bacteroidota</taxon>
        <taxon>Flavobacteriia</taxon>
        <taxon>Flavobacteriales</taxon>
        <taxon>Flavobacteriaceae</taxon>
        <taxon>Flagellimonas</taxon>
    </lineage>
</organism>
<dbReference type="RefSeq" id="WP_116184456.1">
    <property type="nucleotide sequence ID" value="NZ_QTJX01000002.1"/>
</dbReference>
<gene>
    <name evidence="1" type="ORF">DX873_10850</name>
</gene>
<sequence length="109" mass="12697">MIDRETAKKEVEESCGKGWLTLVEILYDNIPTEVSITEIFQKYGKLEIRYEGESKHFEELARNLSYISEKICEICGKSGGYSIIDGWETTLCDFHFNTSKAKKKYRKQE</sequence>
<accession>A0A371JQY0</accession>
<keyword evidence="2" id="KW-1185">Reference proteome</keyword>
<dbReference type="EMBL" id="QTJX01000002">
    <property type="protein sequence ID" value="RDY59843.1"/>
    <property type="molecule type" value="Genomic_DNA"/>
</dbReference>
<evidence type="ECO:0000313" key="1">
    <source>
        <dbReference type="EMBL" id="RDY59843.1"/>
    </source>
</evidence>
<comment type="caution">
    <text evidence="1">The sequence shown here is derived from an EMBL/GenBank/DDBJ whole genome shotgun (WGS) entry which is preliminary data.</text>
</comment>
<evidence type="ECO:0000313" key="2">
    <source>
        <dbReference type="Proteomes" id="UP000261828"/>
    </source>
</evidence>
<dbReference type="AlphaFoldDB" id="A0A371JQY0"/>